<evidence type="ECO:0000313" key="2">
    <source>
        <dbReference type="EMBL" id="GER32763.1"/>
    </source>
</evidence>
<sequence>MAESQIDLSKKWNNTVLCSGSRGIVLDIKSDEEDELTILPQPASKNLDHRGRSKRRRTSASRNNTSEGRNINSNIVIDLTIDDPPEPSVTKRKRGRPKKSNTTIIPRMS</sequence>
<evidence type="ECO:0000256" key="1">
    <source>
        <dbReference type="SAM" id="MobiDB-lite"/>
    </source>
</evidence>
<proteinExistence type="predicted"/>
<name>A0A5A7PIS6_STRAF</name>
<dbReference type="EMBL" id="BKCP01004627">
    <property type="protein sequence ID" value="GER32763.1"/>
    <property type="molecule type" value="Genomic_DNA"/>
</dbReference>
<gene>
    <name evidence="2" type="ORF">STAS_08844</name>
</gene>
<accession>A0A5A7PIS6</accession>
<feature type="region of interest" description="Disordered" evidence="1">
    <location>
        <begin position="37"/>
        <end position="109"/>
    </location>
</feature>
<dbReference type="Proteomes" id="UP000325081">
    <property type="component" value="Unassembled WGS sequence"/>
</dbReference>
<comment type="caution">
    <text evidence="2">The sequence shown here is derived from an EMBL/GenBank/DDBJ whole genome shotgun (WGS) entry which is preliminary data.</text>
</comment>
<reference evidence="3" key="1">
    <citation type="journal article" date="2019" name="Curr. Biol.">
        <title>Genome Sequence of Striga asiatica Provides Insight into the Evolution of Plant Parasitism.</title>
        <authorList>
            <person name="Yoshida S."/>
            <person name="Kim S."/>
            <person name="Wafula E.K."/>
            <person name="Tanskanen J."/>
            <person name="Kim Y.M."/>
            <person name="Honaas L."/>
            <person name="Yang Z."/>
            <person name="Spallek T."/>
            <person name="Conn C.E."/>
            <person name="Ichihashi Y."/>
            <person name="Cheong K."/>
            <person name="Cui S."/>
            <person name="Der J.P."/>
            <person name="Gundlach H."/>
            <person name="Jiao Y."/>
            <person name="Hori C."/>
            <person name="Ishida J.K."/>
            <person name="Kasahara H."/>
            <person name="Kiba T."/>
            <person name="Kim M.S."/>
            <person name="Koo N."/>
            <person name="Laohavisit A."/>
            <person name="Lee Y.H."/>
            <person name="Lumba S."/>
            <person name="McCourt P."/>
            <person name="Mortimer J.C."/>
            <person name="Mutuku J.M."/>
            <person name="Nomura T."/>
            <person name="Sasaki-Sekimoto Y."/>
            <person name="Seto Y."/>
            <person name="Wang Y."/>
            <person name="Wakatake T."/>
            <person name="Sakakibara H."/>
            <person name="Demura T."/>
            <person name="Yamaguchi S."/>
            <person name="Yoneyama K."/>
            <person name="Manabe R.I."/>
            <person name="Nelson D.C."/>
            <person name="Schulman A.H."/>
            <person name="Timko M.P."/>
            <person name="dePamphilis C.W."/>
            <person name="Choi D."/>
            <person name="Shirasu K."/>
        </authorList>
    </citation>
    <scope>NUCLEOTIDE SEQUENCE [LARGE SCALE GENOMIC DNA]</scope>
    <source>
        <strain evidence="3">cv. UVA1</strain>
    </source>
</reference>
<feature type="compositionally biased region" description="Basic residues" evidence="1">
    <location>
        <begin position="90"/>
        <end position="99"/>
    </location>
</feature>
<protein>
    <submittedName>
        <fullName evidence="2">Hypothtical protein</fullName>
    </submittedName>
</protein>
<feature type="compositionally biased region" description="Polar residues" evidence="1">
    <location>
        <begin position="100"/>
        <end position="109"/>
    </location>
</feature>
<feature type="non-terminal residue" evidence="2">
    <location>
        <position position="109"/>
    </location>
</feature>
<evidence type="ECO:0000313" key="3">
    <source>
        <dbReference type="Proteomes" id="UP000325081"/>
    </source>
</evidence>
<organism evidence="2 3">
    <name type="scientific">Striga asiatica</name>
    <name type="common">Asiatic witchweed</name>
    <name type="synonym">Buchnera asiatica</name>
    <dbReference type="NCBI Taxonomy" id="4170"/>
    <lineage>
        <taxon>Eukaryota</taxon>
        <taxon>Viridiplantae</taxon>
        <taxon>Streptophyta</taxon>
        <taxon>Embryophyta</taxon>
        <taxon>Tracheophyta</taxon>
        <taxon>Spermatophyta</taxon>
        <taxon>Magnoliopsida</taxon>
        <taxon>eudicotyledons</taxon>
        <taxon>Gunneridae</taxon>
        <taxon>Pentapetalae</taxon>
        <taxon>asterids</taxon>
        <taxon>lamiids</taxon>
        <taxon>Lamiales</taxon>
        <taxon>Orobanchaceae</taxon>
        <taxon>Buchnereae</taxon>
        <taxon>Striga</taxon>
    </lineage>
</organism>
<keyword evidence="3" id="KW-1185">Reference proteome</keyword>
<dbReference type="AlphaFoldDB" id="A0A5A7PIS6"/>